<evidence type="ECO:0000313" key="3">
    <source>
        <dbReference type="Proteomes" id="UP000246991"/>
    </source>
</evidence>
<feature type="transmembrane region" description="Helical" evidence="1">
    <location>
        <begin position="35"/>
        <end position="53"/>
    </location>
</feature>
<dbReference type="Proteomes" id="UP000246991">
    <property type="component" value="Unassembled WGS sequence"/>
</dbReference>
<protein>
    <submittedName>
        <fullName evidence="2">Uncharacterized protein</fullName>
    </submittedName>
</protein>
<dbReference type="AlphaFoldDB" id="A0A317SYD5"/>
<sequence length="56" mass="6730">IPLISVNYNNYIEGVDIANLWHSCYYTQLLICHNWFSLFFWLLNTSIINFFLLSQI</sequence>
<keyword evidence="1" id="KW-1133">Transmembrane helix</keyword>
<feature type="non-terminal residue" evidence="2">
    <location>
        <position position="1"/>
    </location>
</feature>
<evidence type="ECO:0000256" key="1">
    <source>
        <dbReference type="SAM" id="Phobius"/>
    </source>
</evidence>
<reference evidence="2 3" key="1">
    <citation type="submission" date="2018-03" db="EMBL/GenBank/DDBJ databases">
        <title>Genomes of Pezizomycetes fungi and the evolution of truffles.</title>
        <authorList>
            <person name="Murat C."/>
            <person name="Payen T."/>
            <person name="Noel B."/>
            <person name="Kuo A."/>
            <person name="Martin F.M."/>
        </authorList>
    </citation>
    <scope>NUCLEOTIDE SEQUENCE [LARGE SCALE GENOMIC DNA]</scope>
    <source>
        <strain evidence="2">091103-1</strain>
    </source>
</reference>
<keyword evidence="3" id="KW-1185">Reference proteome</keyword>
<organism evidence="2 3">
    <name type="scientific">Tuber magnatum</name>
    <name type="common">white Piedmont truffle</name>
    <dbReference type="NCBI Taxonomy" id="42249"/>
    <lineage>
        <taxon>Eukaryota</taxon>
        <taxon>Fungi</taxon>
        <taxon>Dikarya</taxon>
        <taxon>Ascomycota</taxon>
        <taxon>Pezizomycotina</taxon>
        <taxon>Pezizomycetes</taxon>
        <taxon>Pezizales</taxon>
        <taxon>Tuberaceae</taxon>
        <taxon>Tuber</taxon>
    </lineage>
</organism>
<keyword evidence="1" id="KW-0472">Membrane</keyword>
<dbReference type="EMBL" id="PYWC01000008">
    <property type="protein sequence ID" value="PWW79445.1"/>
    <property type="molecule type" value="Genomic_DNA"/>
</dbReference>
<proteinExistence type="predicted"/>
<gene>
    <name evidence="2" type="ORF">C7212DRAFT_64114</name>
</gene>
<feature type="non-terminal residue" evidence="2">
    <location>
        <position position="56"/>
    </location>
</feature>
<comment type="caution">
    <text evidence="2">The sequence shown here is derived from an EMBL/GenBank/DDBJ whole genome shotgun (WGS) entry which is preliminary data.</text>
</comment>
<accession>A0A317SYD5</accession>
<keyword evidence="1" id="KW-0812">Transmembrane</keyword>
<dbReference type="OrthoDB" id="2431486at2759"/>
<evidence type="ECO:0000313" key="2">
    <source>
        <dbReference type="EMBL" id="PWW79445.1"/>
    </source>
</evidence>
<name>A0A317SYD5_9PEZI</name>